<reference evidence="2" key="1">
    <citation type="submission" date="2020-03" db="EMBL/GenBank/DDBJ databases">
        <title>The deep terrestrial virosphere.</title>
        <authorList>
            <person name="Holmfeldt K."/>
            <person name="Nilsson E."/>
            <person name="Simone D."/>
            <person name="Lopez-Fernandez M."/>
            <person name="Wu X."/>
            <person name="de Brujin I."/>
            <person name="Lundin D."/>
            <person name="Andersson A."/>
            <person name="Bertilsson S."/>
            <person name="Dopson M."/>
        </authorList>
    </citation>
    <scope>NUCLEOTIDE SEQUENCE</scope>
    <source>
        <strain evidence="1">MM415A02528</strain>
        <strain evidence="2">MM415B03066</strain>
    </source>
</reference>
<organism evidence="2">
    <name type="scientific">viral metagenome</name>
    <dbReference type="NCBI Taxonomy" id="1070528"/>
    <lineage>
        <taxon>unclassified sequences</taxon>
        <taxon>metagenomes</taxon>
        <taxon>organismal metagenomes</taxon>
    </lineage>
</organism>
<gene>
    <name evidence="1" type="ORF">MM415A02528_0007</name>
    <name evidence="2" type="ORF">MM415B03066_0013</name>
</gene>
<protein>
    <recommendedName>
        <fullName evidence="3">C2H2-type domain-containing protein</fullName>
    </recommendedName>
</protein>
<dbReference type="EMBL" id="MT142675">
    <property type="protein sequence ID" value="QJA87009.1"/>
    <property type="molecule type" value="Genomic_DNA"/>
</dbReference>
<evidence type="ECO:0008006" key="3">
    <source>
        <dbReference type="Google" id="ProtNLM"/>
    </source>
</evidence>
<dbReference type="AlphaFoldDB" id="A0A6M3KY87"/>
<accession>A0A6M3KY87</accession>
<sequence>MENIEFYHIYSCKQCGKSFALPHLTDHDDYYSKYEDEYCHPCRQSLLVTNGIKKYSFLMGSKIVGYTLEDISTNPELRNIEVQLTDGRSIKIKVKDTRWLSSNLPPLCQLNGMFHE</sequence>
<dbReference type="EMBL" id="MT141995">
    <property type="protein sequence ID" value="QJA73010.1"/>
    <property type="molecule type" value="Genomic_DNA"/>
</dbReference>
<evidence type="ECO:0000313" key="2">
    <source>
        <dbReference type="EMBL" id="QJA87009.1"/>
    </source>
</evidence>
<proteinExistence type="predicted"/>
<evidence type="ECO:0000313" key="1">
    <source>
        <dbReference type="EMBL" id="QJA73010.1"/>
    </source>
</evidence>
<name>A0A6M3KY87_9ZZZZ</name>